<comment type="caution">
    <text evidence="2">The sequence shown here is derived from an EMBL/GenBank/DDBJ whole genome shotgun (WGS) entry which is preliminary data.</text>
</comment>
<dbReference type="EMBL" id="JAGTXO010000069">
    <property type="protein sequence ID" value="KAG8457490.1"/>
    <property type="molecule type" value="Genomic_DNA"/>
</dbReference>
<accession>A0A8J6C4P2</accession>
<gene>
    <name evidence="2" type="ORF">KFE25_003794</name>
</gene>
<feature type="signal peptide" evidence="1">
    <location>
        <begin position="1"/>
        <end position="23"/>
    </location>
</feature>
<dbReference type="Proteomes" id="UP000751190">
    <property type="component" value="Unassembled WGS sequence"/>
</dbReference>
<evidence type="ECO:0000313" key="2">
    <source>
        <dbReference type="EMBL" id="KAG8457490.1"/>
    </source>
</evidence>
<evidence type="ECO:0000256" key="1">
    <source>
        <dbReference type="SAM" id="SignalP"/>
    </source>
</evidence>
<dbReference type="AlphaFoldDB" id="A0A8J6C4P2"/>
<feature type="chain" id="PRO_5035226702" evidence="1">
    <location>
        <begin position="24"/>
        <end position="413"/>
    </location>
</feature>
<evidence type="ECO:0000313" key="3">
    <source>
        <dbReference type="Proteomes" id="UP000751190"/>
    </source>
</evidence>
<organism evidence="2 3">
    <name type="scientific">Diacronema lutheri</name>
    <name type="common">Unicellular marine alga</name>
    <name type="synonym">Monochrysis lutheri</name>
    <dbReference type="NCBI Taxonomy" id="2081491"/>
    <lineage>
        <taxon>Eukaryota</taxon>
        <taxon>Haptista</taxon>
        <taxon>Haptophyta</taxon>
        <taxon>Pavlovophyceae</taxon>
        <taxon>Pavlovales</taxon>
        <taxon>Pavlovaceae</taxon>
        <taxon>Diacronema</taxon>
    </lineage>
</organism>
<keyword evidence="1" id="KW-0732">Signal</keyword>
<reference evidence="2" key="1">
    <citation type="submission" date="2021-05" db="EMBL/GenBank/DDBJ databases">
        <title>The genome of the haptophyte Pavlova lutheri (Diacronema luteri, Pavlovales) - a model for lipid biosynthesis in eukaryotic algae.</title>
        <authorList>
            <person name="Hulatt C.J."/>
            <person name="Posewitz M.C."/>
        </authorList>
    </citation>
    <scope>NUCLEOTIDE SEQUENCE</scope>
    <source>
        <strain evidence="2">NIVA-4/92</strain>
    </source>
</reference>
<protein>
    <submittedName>
        <fullName evidence="2">Uncharacterized protein</fullName>
    </submittedName>
</protein>
<sequence length="413" mass="43012">MQPRAHALAIATTLLAASALLLGATWRPGVVRAHGAPPAASRTRAAPARAARAAVPAVPCGDLSGVRGLGAALAPDVALSLLPLETTSFYSAAAVARCLGALGARGPIVMLGDSTSVENWYDLLQLLSAEGGGGGGGDTNASRLDGALRLATQMPLPRCRGQPCCALHEGALELRFCPSHHRASATYAPRAAAGERVVLHTMYVTPGIGAYLRGAKAAAAEQLMGAGGAPPSALIVNSGHHDMAGCYRRGTQHAHQFVCDKAALLARYRTSLRALVETRLLPLQRAGTRVVWRSNNPTAPAWGHRTRMLRELDSVAWEETRVLRAAGGAYVNVSLATAQYVAHALRAVPARAGAPQRGGGKKLWAFSDDGGTHVGAIAHFYRNATLSMEASMLVTQLLLNATCPSLCAHHTSV</sequence>
<proteinExistence type="predicted"/>
<name>A0A8J6C4P2_DIALT</name>
<keyword evidence="3" id="KW-1185">Reference proteome</keyword>